<reference evidence="3" key="1">
    <citation type="submission" date="2020-06" db="EMBL/GenBank/DDBJ databases">
        <authorList>
            <consortium name="Plant Systems Biology data submission"/>
        </authorList>
    </citation>
    <scope>NUCLEOTIDE SEQUENCE</scope>
    <source>
        <strain evidence="3">D6</strain>
    </source>
</reference>
<evidence type="ECO:0000313" key="4">
    <source>
        <dbReference type="Proteomes" id="UP001153069"/>
    </source>
</evidence>
<keyword evidence="1" id="KW-0472">Membrane</keyword>
<feature type="chain" id="PRO_5040455385" evidence="2">
    <location>
        <begin position="30"/>
        <end position="229"/>
    </location>
</feature>
<feature type="signal peptide" evidence="2">
    <location>
        <begin position="1"/>
        <end position="29"/>
    </location>
</feature>
<evidence type="ECO:0000313" key="3">
    <source>
        <dbReference type="EMBL" id="CAB9523839.1"/>
    </source>
</evidence>
<keyword evidence="2" id="KW-0732">Signal</keyword>
<feature type="transmembrane region" description="Helical" evidence="1">
    <location>
        <begin position="181"/>
        <end position="204"/>
    </location>
</feature>
<feature type="transmembrane region" description="Helical" evidence="1">
    <location>
        <begin position="210"/>
        <end position="227"/>
    </location>
</feature>
<dbReference type="Proteomes" id="UP001153069">
    <property type="component" value="Unassembled WGS sequence"/>
</dbReference>
<name>A0A9N8EPN4_9STRA</name>
<accession>A0A9N8EPN4</accession>
<feature type="transmembrane region" description="Helical" evidence="1">
    <location>
        <begin position="134"/>
        <end position="152"/>
    </location>
</feature>
<keyword evidence="4" id="KW-1185">Reference proteome</keyword>
<proteinExistence type="predicted"/>
<dbReference type="AlphaFoldDB" id="A0A9N8EPN4"/>
<gene>
    <name evidence="3" type="ORF">SEMRO_1461_G274740.1</name>
</gene>
<comment type="caution">
    <text evidence="3">The sequence shown here is derived from an EMBL/GenBank/DDBJ whole genome shotgun (WGS) entry which is preliminary data.</text>
</comment>
<protein>
    <submittedName>
        <fullName evidence="3">Uncharacterized protein</fullName>
    </submittedName>
</protein>
<dbReference type="EMBL" id="CAICTM010001459">
    <property type="protein sequence ID" value="CAB9523839.1"/>
    <property type="molecule type" value="Genomic_DNA"/>
</dbReference>
<evidence type="ECO:0000256" key="1">
    <source>
        <dbReference type="SAM" id="Phobius"/>
    </source>
</evidence>
<sequence length="229" mass="24637">MLYRIPSLLASILLCGVSLIGTAPRVANAFMMAPRQCVSNIQNTPASNKPMSFKKAQSSKLLATSSNTNEEQRSVWTIANFFFFNDVVLVIYHSIGVAWDNLVPFGALLGALAFSFDNNLYHPYPTLLQSTGTAAWWTALIVSGLGILKLFLWDIRTFDSMASRAQELQIDYSKRVMDQSVYIGCGIAALVLCVAGGPTALGLASGVDGVLQGVMLGSCAGSVLGWCRQ</sequence>
<keyword evidence="1" id="KW-1133">Transmembrane helix</keyword>
<organism evidence="3 4">
    <name type="scientific">Seminavis robusta</name>
    <dbReference type="NCBI Taxonomy" id="568900"/>
    <lineage>
        <taxon>Eukaryota</taxon>
        <taxon>Sar</taxon>
        <taxon>Stramenopiles</taxon>
        <taxon>Ochrophyta</taxon>
        <taxon>Bacillariophyta</taxon>
        <taxon>Bacillariophyceae</taxon>
        <taxon>Bacillariophycidae</taxon>
        <taxon>Naviculales</taxon>
        <taxon>Naviculaceae</taxon>
        <taxon>Seminavis</taxon>
    </lineage>
</organism>
<keyword evidence="1" id="KW-0812">Transmembrane</keyword>
<evidence type="ECO:0000256" key="2">
    <source>
        <dbReference type="SAM" id="SignalP"/>
    </source>
</evidence>